<dbReference type="SUPFAM" id="SSF50952">
    <property type="entry name" value="Soluble quinoprotein glucose dehydrogenase"/>
    <property type="match status" value="1"/>
</dbReference>
<dbReference type="NCBIfam" id="TIGR02603">
    <property type="entry name" value="CxxCH_TIGR02603"/>
    <property type="match status" value="1"/>
</dbReference>
<dbReference type="GO" id="GO:0020037">
    <property type="term" value="F:heme binding"/>
    <property type="evidence" value="ECO:0007669"/>
    <property type="project" value="InterPro"/>
</dbReference>
<dbReference type="InterPro" id="IPR011041">
    <property type="entry name" value="Quinoprot_gluc/sorb_DH_b-prop"/>
</dbReference>
<dbReference type="InterPro" id="IPR013427">
    <property type="entry name" value="Haem-bd_dom_put"/>
</dbReference>
<reference evidence="6" key="1">
    <citation type="submission" date="2024-05" db="EMBL/GenBank/DDBJ databases">
        <title>Planctomycetes of the genus Singulisphaera possess chitinolytic capabilities.</title>
        <authorList>
            <person name="Ivanova A."/>
        </authorList>
    </citation>
    <scope>NUCLEOTIDE SEQUENCE</scope>
    <source>
        <strain evidence="6">Ch08T</strain>
    </source>
</reference>
<evidence type="ECO:0000313" key="6">
    <source>
        <dbReference type="EMBL" id="XBH04419.1"/>
    </source>
</evidence>
<dbReference type="Gene3D" id="1.25.10.10">
    <property type="entry name" value="Leucine-rich Repeat Variant"/>
    <property type="match status" value="3"/>
</dbReference>
<dbReference type="Gene3D" id="1.10.760.10">
    <property type="entry name" value="Cytochrome c-like domain"/>
    <property type="match status" value="1"/>
</dbReference>
<dbReference type="SMART" id="SM00567">
    <property type="entry name" value="EZ_HEAT"/>
    <property type="match status" value="11"/>
</dbReference>
<dbReference type="PANTHER" id="PTHR33546">
    <property type="entry name" value="LARGE, MULTIFUNCTIONAL SECRETED PROTEIN-RELATED"/>
    <property type="match status" value="1"/>
</dbReference>
<evidence type="ECO:0000256" key="3">
    <source>
        <dbReference type="ARBA" id="ARBA00023004"/>
    </source>
</evidence>
<dbReference type="InterPro" id="IPR036909">
    <property type="entry name" value="Cyt_c-like_dom_sf"/>
</dbReference>
<dbReference type="SUPFAM" id="SSF48371">
    <property type="entry name" value="ARM repeat"/>
    <property type="match status" value="1"/>
</dbReference>
<dbReference type="InterPro" id="IPR009056">
    <property type="entry name" value="Cyt_c-like_dom"/>
</dbReference>
<dbReference type="Pfam" id="PF03130">
    <property type="entry name" value="HEAT_PBS"/>
    <property type="match status" value="1"/>
</dbReference>
<evidence type="ECO:0000256" key="4">
    <source>
        <dbReference type="PROSITE-ProRule" id="PRU00433"/>
    </source>
</evidence>
<dbReference type="InterPro" id="IPR016024">
    <property type="entry name" value="ARM-type_fold"/>
</dbReference>
<dbReference type="Pfam" id="PF23500">
    <property type="entry name" value="DUF7133"/>
    <property type="match status" value="1"/>
</dbReference>
<dbReference type="RefSeq" id="WP_406697180.1">
    <property type="nucleotide sequence ID" value="NZ_CP155447.1"/>
</dbReference>
<dbReference type="Pfam" id="PF00034">
    <property type="entry name" value="Cytochrom_C"/>
    <property type="match status" value="1"/>
</dbReference>
<keyword evidence="1 4" id="KW-0349">Heme</keyword>
<dbReference type="InterPro" id="IPR055557">
    <property type="entry name" value="DUF7133"/>
</dbReference>
<dbReference type="InterPro" id="IPR011042">
    <property type="entry name" value="6-blade_b-propeller_TolB-like"/>
</dbReference>
<dbReference type="SUPFAM" id="SSF46626">
    <property type="entry name" value="Cytochrome c"/>
    <property type="match status" value="1"/>
</dbReference>
<dbReference type="EMBL" id="CP155447">
    <property type="protein sequence ID" value="XBH04419.1"/>
    <property type="molecule type" value="Genomic_DNA"/>
</dbReference>
<dbReference type="AlphaFoldDB" id="A0AAU7CHD7"/>
<protein>
    <submittedName>
        <fullName evidence="6">PVC-type heme-binding CxxCH protein</fullName>
    </submittedName>
</protein>
<dbReference type="Pfam" id="PF13646">
    <property type="entry name" value="HEAT_2"/>
    <property type="match status" value="3"/>
</dbReference>
<dbReference type="InterPro" id="IPR013428">
    <property type="entry name" value="Membrane-bound_put_N"/>
</dbReference>
<organism evidence="6">
    <name type="scientific">Singulisphaera sp. Ch08</name>
    <dbReference type="NCBI Taxonomy" id="3120278"/>
    <lineage>
        <taxon>Bacteria</taxon>
        <taxon>Pseudomonadati</taxon>
        <taxon>Planctomycetota</taxon>
        <taxon>Planctomycetia</taxon>
        <taxon>Isosphaerales</taxon>
        <taxon>Isosphaeraceae</taxon>
        <taxon>Singulisphaera</taxon>
    </lineage>
</organism>
<keyword evidence="3 4" id="KW-0408">Iron</keyword>
<dbReference type="GO" id="GO:0046872">
    <property type="term" value="F:metal ion binding"/>
    <property type="evidence" value="ECO:0007669"/>
    <property type="project" value="UniProtKB-KW"/>
</dbReference>
<dbReference type="NCBIfam" id="TIGR02604">
    <property type="entry name" value="Piru_Ver_Nterm"/>
    <property type="match status" value="1"/>
</dbReference>
<accession>A0AAU7CHD7</accession>
<dbReference type="InterPro" id="IPR011989">
    <property type="entry name" value="ARM-like"/>
</dbReference>
<keyword evidence="2 4" id="KW-0479">Metal-binding</keyword>
<proteinExistence type="predicted"/>
<dbReference type="PROSITE" id="PS51007">
    <property type="entry name" value="CYTC"/>
    <property type="match status" value="1"/>
</dbReference>
<sequence length="1238" mass="132998">MPFARFRRALPALALSVIVLGLGGTASGALPKVPEGFEVRLVATVPAVLYPCQVGTAPDGSLFVAEDPMDQVGPYEANHGRILLFRDGKDPVVYADGFRAIQGMAWHNGALYVSHMPFLSVLRDADGDDKAESRSELFKDLGPTDNRGLNDHIVSGIQFGMDGYLYISVGDKGIPKATGPDGRTIQIVGGGTCRCRPDGTGLEVVSTGTRNHLEPNLDDRDNLFTYDNTDDGLGWWTRLTHHVDGGYYGYPYDYHDRPDRHLPRMAEYGGGSPCGAVLYKEDAWPEKYRGVGFWAEWGKGKVHAFRLAPDGATFKVVEEIDFAVADGLSNFRPIDLALSHDGRTLYVADWGMGSWGSKTEKVGRVFAITHKDPVESPPRGRDSDSVNAQIKQLGHPAFSERMRAQAALIAKGREAIDPVLTALRDGSTPANARRHLIWVSVALAPEPSVIEAVLAEVLKAPEADLRAQAVRALGLSSQPARPTAVALAADGLADSDPVVRLQAVIALGRLGHADGVRPLFPLLAAPEDFIAWSARQALRRIGDWKGAASGLGSDNPKVRAGLLASMELVYEEGAAQTLAEYANDDRKDVDERAKAVLYLSQVHRKTSPWDGRWWGTRPAAGKPPAKVVDWEQTRFVLERIRSLLGDQAVAVRLAAVTAVREVGDREALPTLRGQVERDPDVSVRVAAIKALGALEDKESLPLLIAAIRASVTPEPVRDSALEAVELIGSDVAVNALVDLLKNGEAGPSRQARLILALGRFKAQAAVATIVEALGNSSPEVRAAGAEALGKIGQLAGVGAPLRALLDDRVIEVRKAVIVALGALADREAIPALMAAANAKETRFEATRALAAMPDLLALQVYLAGLADKSPDLRKVSADALGRIQAEAVPVLDQLAARHELPPAIVPELRKVYTSLQPVKAWRLAGPFAIDAAPPVAVEGPVDFLAELVGAQDEPVAWKVAKLADKQGRIDLHKLYSSLEDRAVFGYAEFPSPSKRATQMAVGSDDTLTVWLNGKQVYDFQGRDSFQHEKHRVDVSLVEGTNRILIKCGNRGGPWQFALGFATPSDYAFLKAPAEGGFDPDGFRAFAMEGQGKAERGRSLFQDLKGLACIRCHAVGKEGGAVGPELSSIGAKYPRPELINSVLFPSAQIASGYEPVVVATGDGRVLTGIIKSDTPEALEIEDADAKRVRIPRDQIDDRKRSDVSLMPTGLAEGLSKQDFADLIAYLETLKETPANKPSQ</sequence>
<evidence type="ECO:0000256" key="1">
    <source>
        <dbReference type="ARBA" id="ARBA00022617"/>
    </source>
</evidence>
<dbReference type="Gene3D" id="2.120.10.30">
    <property type="entry name" value="TolB, C-terminal domain"/>
    <property type="match status" value="1"/>
</dbReference>
<dbReference type="PANTHER" id="PTHR33546:SF1">
    <property type="entry name" value="LARGE, MULTIFUNCTIONAL SECRETED PROTEIN"/>
    <property type="match status" value="1"/>
</dbReference>
<dbReference type="InterPro" id="IPR004155">
    <property type="entry name" value="PBS_lyase_HEAT"/>
</dbReference>
<evidence type="ECO:0000259" key="5">
    <source>
        <dbReference type="PROSITE" id="PS51007"/>
    </source>
</evidence>
<evidence type="ECO:0000256" key="2">
    <source>
        <dbReference type="ARBA" id="ARBA00022723"/>
    </source>
</evidence>
<gene>
    <name evidence="6" type="ORF">V5E97_39935</name>
</gene>
<name>A0AAU7CHD7_9BACT</name>
<feature type="domain" description="Cytochrome c" evidence="5">
    <location>
        <begin position="1091"/>
        <end position="1229"/>
    </location>
</feature>
<dbReference type="GO" id="GO:0009055">
    <property type="term" value="F:electron transfer activity"/>
    <property type="evidence" value="ECO:0007669"/>
    <property type="project" value="InterPro"/>
</dbReference>